<keyword evidence="3" id="KW-1185">Reference proteome</keyword>
<keyword evidence="1" id="KW-0812">Transmembrane</keyword>
<keyword evidence="1" id="KW-0472">Membrane</keyword>
<dbReference type="OrthoDB" id="346415at2157"/>
<reference evidence="3" key="1">
    <citation type="submission" date="2016-10" db="EMBL/GenBank/DDBJ databases">
        <authorList>
            <person name="Varghese N."/>
            <person name="Submissions S."/>
        </authorList>
    </citation>
    <scope>NUCLEOTIDE SEQUENCE [LARGE SCALE GENOMIC DNA]</scope>
    <source>
        <strain evidence="3">CGMCC 1.7736</strain>
    </source>
</reference>
<dbReference type="RefSeq" id="WP_089809000.1">
    <property type="nucleotide sequence ID" value="NZ_FOYT01000002.1"/>
</dbReference>
<proteinExistence type="predicted"/>
<dbReference type="AlphaFoldDB" id="A0A1I6I810"/>
<organism evidence="2 3">
    <name type="scientific">Halogeometricum rufum</name>
    <dbReference type="NCBI Taxonomy" id="553469"/>
    <lineage>
        <taxon>Archaea</taxon>
        <taxon>Methanobacteriati</taxon>
        <taxon>Methanobacteriota</taxon>
        <taxon>Stenosarchaea group</taxon>
        <taxon>Halobacteria</taxon>
        <taxon>Halobacteriales</taxon>
        <taxon>Haloferacaceae</taxon>
        <taxon>Halogeometricum</taxon>
    </lineage>
</organism>
<name>A0A1I6I810_9EURY</name>
<dbReference type="EMBL" id="FOYT01000002">
    <property type="protein sequence ID" value="SFR62853.1"/>
    <property type="molecule type" value="Genomic_DNA"/>
</dbReference>
<sequence length="83" mass="8628">MPAKTGGSHALAGFSTLVVGSLLSKYLWAVVPSLGEASLLAVGLLRRVTGASLPVTEQFAGSLVVMVGLSFLWGVFFHLGRRA</sequence>
<keyword evidence="1" id="KW-1133">Transmembrane helix</keyword>
<evidence type="ECO:0000256" key="1">
    <source>
        <dbReference type="SAM" id="Phobius"/>
    </source>
</evidence>
<evidence type="ECO:0000313" key="2">
    <source>
        <dbReference type="EMBL" id="SFR62853.1"/>
    </source>
</evidence>
<accession>A0A1I6I810</accession>
<protein>
    <submittedName>
        <fullName evidence="2">Uncharacterized protein</fullName>
    </submittedName>
</protein>
<evidence type="ECO:0000313" key="3">
    <source>
        <dbReference type="Proteomes" id="UP000198531"/>
    </source>
</evidence>
<dbReference type="Proteomes" id="UP000198531">
    <property type="component" value="Unassembled WGS sequence"/>
</dbReference>
<feature type="transmembrane region" description="Helical" evidence="1">
    <location>
        <begin position="59"/>
        <end position="79"/>
    </location>
</feature>
<gene>
    <name evidence="2" type="ORF">SAMN04487947_3030</name>
</gene>